<name>A0A4R5UXQ7_9RHOB</name>
<gene>
    <name evidence="2" type="ORF">E1832_16460</name>
</gene>
<dbReference type="RefSeq" id="WP_133360864.1">
    <property type="nucleotide sequence ID" value="NZ_SMUV01000071.1"/>
</dbReference>
<evidence type="ECO:0000313" key="3">
    <source>
        <dbReference type="Proteomes" id="UP000295301"/>
    </source>
</evidence>
<dbReference type="AlphaFoldDB" id="A0A4R5UXQ7"/>
<feature type="domain" description="Antitoxin SocA-like Panacea" evidence="1">
    <location>
        <begin position="23"/>
        <end position="113"/>
    </location>
</feature>
<sequence length="143" mass="15899">MASVFDVAAYILEKTGPVSAWKLQKLIYYSQAWVATWRDSPLFESKIEAWANGPVCPDLYAKHRGMFKVGGISGGDASLLSESEADDVLKVVEFYSQYNGQQLSDITHAEKPWLSAREGLGPSERGNHEITLESMSEYYGSLK</sequence>
<dbReference type="Proteomes" id="UP000295301">
    <property type="component" value="Unassembled WGS sequence"/>
</dbReference>
<keyword evidence="3" id="KW-1185">Reference proteome</keyword>
<dbReference type="OrthoDB" id="9799173at2"/>
<protein>
    <submittedName>
        <fullName evidence="2">DUF4065 domain-containing protein</fullName>
    </submittedName>
</protein>
<evidence type="ECO:0000313" key="2">
    <source>
        <dbReference type="EMBL" id="TDK43866.1"/>
    </source>
</evidence>
<proteinExistence type="predicted"/>
<dbReference type="Pfam" id="PF13274">
    <property type="entry name" value="SocA_Panacea"/>
    <property type="match status" value="1"/>
</dbReference>
<dbReference type="EMBL" id="SMUV01000071">
    <property type="protein sequence ID" value="TDK43866.1"/>
    <property type="molecule type" value="Genomic_DNA"/>
</dbReference>
<reference evidence="2 3" key="1">
    <citation type="submission" date="2019-03" db="EMBL/GenBank/DDBJ databases">
        <title>Ruegeria lutea sp. nov., a novel strain, isolated from marine sediment, the Masan Bay, South Korea.</title>
        <authorList>
            <person name="Kim J."/>
            <person name="Kim D.-Y."/>
            <person name="Lee S.-S."/>
        </authorList>
    </citation>
    <scope>NUCLEOTIDE SEQUENCE [LARGE SCALE GENOMIC DNA]</scope>
    <source>
        <strain evidence="2 3">318-1</strain>
    </source>
</reference>
<evidence type="ECO:0000259" key="1">
    <source>
        <dbReference type="Pfam" id="PF13274"/>
    </source>
</evidence>
<organism evidence="2 3">
    <name type="scientific">Antarcticimicrobium luteum</name>
    <dbReference type="NCBI Taxonomy" id="2547397"/>
    <lineage>
        <taxon>Bacteria</taxon>
        <taxon>Pseudomonadati</taxon>
        <taxon>Pseudomonadota</taxon>
        <taxon>Alphaproteobacteria</taxon>
        <taxon>Rhodobacterales</taxon>
        <taxon>Paracoccaceae</taxon>
        <taxon>Antarcticimicrobium</taxon>
    </lineage>
</organism>
<dbReference type="InterPro" id="IPR025272">
    <property type="entry name" value="SocA_Panacea"/>
</dbReference>
<comment type="caution">
    <text evidence="2">The sequence shown here is derived from an EMBL/GenBank/DDBJ whole genome shotgun (WGS) entry which is preliminary data.</text>
</comment>
<accession>A0A4R5UXQ7</accession>